<protein>
    <submittedName>
        <fullName evidence="2">Uncharacterized protein</fullName>
    </submittedName>
</protein>
<keyword evidence="1" id="KW-1185">Reference proteome</keyword>
<name>A0A915IYQ8_ROMCU</name>
<evidence type="ECO:0000313" key="2">
    <source>
        <dbReference type="WBParaSite" id="nRc.2.0.1.t19250-RA"/>
    </source>
</evidence>
<accession>A0A915IYQ8</accession>
<proteinExistence type="predicted"/>
<dbReference type="WBParaSite" id="nRc.2.0.1.t19250-RA">
    <property type="protein sequence ID" value="nRc.2.0.1.t19250-RA"/>
    <property type="gene ID" value="nRc.2.0.1.g19250"/>
</dbReference>
<evidence type="ECO:0000313" key="1">
    <source>
        <dbReference type="Proteomes" id="UP000887565"/>
    </source>
</evidence>
<organism evidence="1 2">
    <name type="scientific">Romanomermis culicivorax</name>
    <name type="common">Nematode worm</name>
    <dbReference type="NCBI Taxonomy" id="13658"/>
    <lineage>
        <taxon>Eukaryota</taxon>
        <taxon>Metazoa</taxon>
        <taxon>Ecdysozoa</taxon>
        <taxon>Nematoda</taxon>
        <taxon>Enoplea</taxon>
        <taxon>Dorylaimia</taxon>
        <taxon>Mermithida</taxon>
        <taxon>Mermithoidea</taxon>
        <taxon>Mermithidae</taxon>
        <taxon>Romanomermis</taxon>
    </lineage>
</organism>
<reference evidence="2" key="1">
    <citation type="submission" date="2022-11" db="UniProtKB">
        <authorList>
            <consortium name="WormBaseParasite"/>
        </authorList>
    </citation>
    <scope>IDENTIFICATION</scope>
</reference>
<dbReference type="AlphaFoldDB" id="A0A915IYQ8"/>
<sequence>MLALPTPAAPSDITGTATQITDFLKLTLDEISNLALGPMDESTPIQPTAMDAETNTTTDQMLTDIPQESTVDQFTSMDIVLVEPATTLPPTASTVDPPIFLATPAILPRPLIIATIVAARSAMASTSRSPHHVPFPIRPPGMLFPEHHWMDYPDALKEEIQCTLLPQPTPAALVPQIAQLAPVIAQAAIQSPTALLLPPVQQPPLPANLLPLTTPMDVHTPQAPSTFGPALDCRGQPIQKP</sequence>
<dbReference type="Proteomes" id="UP000887565">
    <property type="component" value="Unplaced"/>
</dbReference>